<evidence type="ECO:0000256" key="4">
    <source>
        <dbReference type="ARBA" id="ARBA00022679"/>
    </source>
</evidence>
<comment type="catalytic activity">
    <reaction evidence="16 18">
        <text>L-threonyl-[protein] + ATP = O-phospho-L-threonyl-[protein] + ADP + H(+)</text>
        <dbReference type="Rhea" id="RHEA:46608"/>
        <dbReference type="Rhea" id="RHEA-COMP:11060"/>
        <dbReference type="Rhea" id="RHEA-COMP:11605"/>
        <dbReference type="ChEBI" id="CHEBI:15378"/>
        <dbReference type="ChEBI" id="CHEBI:30013"/>
        <dbReference type="ChEBI" id="CHEBI:30616"/>
        <dbReference type="ChEBI" id="CHEBI:61977"/>
        <dbReference type="ChEBI" id="CHEBI:456216"/>
        <dbReference type="EC" id="2.7.11.1"/>
    </reaction>
</comment>
<dbReference type="SMART" id="SM00108">
    <property type="entry name" value="B_lectin"/>
    <property type="match status" value="1"/>
</dbReference>
<dbReference type="EMBL" id="JAXUIC010000004">
    <property type="protein sequence ID" value="KAK4591673.1"/>
    <property type="molecule type" value="Genomic_DNA"/>
</dbReference>
<dbReference type="GO" id="GO:0016020">
    <property type="term" value="C:membrane"/>
    <property type="evidence" value="ECO:0007669"/>
    <property type="project" value="UniProtKB-SubCell"/>
</dbReference>
<evidence type="ECO:0000313" key="24">
    <source>
        <dbReference type="EMBL" id="KAK4591673.1"/>
    </source>
</evidence>
<evidence type="ECO:0000256" key="11">
    <source>
        <dbReference type="ARBA" id="ARBA00022989"/>
    </source>
</evidence>
<evidence type="ECO:0000256" key="12">
    <source>
        <dbReference type="ARBA" id="ARBA00023136"/>
    </source>
</evidence>
<evidence type="ECO:0000256" key="16">
    <source>
        <dbReference type="ARBA" id="ARBA00047899"/>
    </source>
</evidence>
<feature type="signal peptide" evidence="21">
    <location>
        <begin position="1"/>
        <end position="25"/>
    </location>
</feature>
<keyword evidence="4 18" id="KW-0808">Transferase</keyword>
<comment type="subcellular location">
    <subcellularLocation>
        <location evidence="1">Membrane</location>
        <topology evidence="1">Single-pass type I membrane protein</topology>
    </subcellularLocation>
</comment>
<evidence type="ECO:0000256" key="1">
    <source>
        <dbReference type="ARBA" id="ARBA00004479"/>
    </source>
</evidence>
<dbReference type="Pfam" id="PF00069">
    <property type="entry name" value="Pkinase"/>
    <property type="match status" value="1"/>
</dbReference>
<dbReference type="InterPro" id="IPR051343">
    <property type="entry name" value="G-type_lectin_kinases/EP1-like"/>
</dbReference>
<dbReference type="InterPro" id="IPR036426">
    <property type="entry name" value="Bulb-type_lectin_dom_sf"/>
</dbReference>
<evidence type="ECO:0000259" key="22">
    <source>
        <dbReference type="PROSITE" id="PS50011"/>
    </source>
</evidence>
<sequence>MASAIALFYYHLLVFVITLPVPAISQVNTNVSVGSALFATDENSMWTSPSGDFSFGFRRFPGQQDQFLLAIWFAKIPDETIVWSANGDYPAERESKVELNTAGQLVLKAPGGWELWRSSNNENLRVSNGAMLDTGNFVITSTNSSILWNSFDEPTNTMLPTQVMGFGSSLFSSMSEENYRVGKFQLRFNVPQQIISNSSYILILNQIDVYTQNPYGAYYAKQDVSELILDKSGYLQVKNSLGGISNLSSKGEVLRTESHSYYRATLDFDGVFRLYTHPKNFTGNQTWSATWYVPENICLNIVDTFGSGPCGYNSICLLRAYGKPECQCAPGFSLLDVNNKYSGCKQDDVSYMNECNEMGTVISEDQFEILEMENADWPLTAYELLQPTTEFECKKSCLHDCYCAVAIFQDPKYNNGTGRCWKKRLPLSNGRYNRNAVDRKALFKILKLNSPSQNPTNLDQGHGKLDQAISILAVLLGTSVFFNFFSVATISLLVFCLQKRKLPNFYRTLHTKDLDMNLHSFTYKDLEEATSGFKEELGRGSFGTVYKGVMVSSYSKYVAVKKLDKMIKEGEREFKTEVTVIGQTHHKNLVRLLGYCDEGEHRILVYEFMYNGSLSSFLFGVIRPSWIQRTQIALGIARGLMYLHEECNMQIIHCDIKPQNILLDDFFTAKISDFGLAKLLMNHQTHTLTGIRGTKGYVAPEWFRNTPVTVKVDVYSFGVMLLEIVCCRRCVEVEMERAAILTEWAYDCYSRGKVERLVENDEEAISDMNWVKKLVMVAIWCVQAVPLLRPSMREVTHMLEGTLEISAPPCPFLYNSTFEAEKSSMGFSNNSMKK</sequence>
<keyword evidence="13" id="KW-1015">Disulfide bond</keyword>
<dbReference type="PIRSF" id="PIRSF000641">
    <property type="entry name" value="SRK"/>
    <property type="match status" value="1"/>
</dbReference>
<dbReference type="AlphaFoldDB" id="A0AAN7FDW3"/>
<dbReference type="PROSITE" id="PS50927">
    <property type="entry name" value="BULB_LECTIN"/>
    <property type="match status" value="1"/>
</dbReference>
<gene>
    <name evidence="24" type="ORF">RGQ29_016204</name>
</gene>
<dbReference type="Gene3D" id="1.10.510.10">
    <property type="entry name" value="Transferase(Phosphotransferase) domain 1"/>
    <property type="match status" value="1"/>
</dbReference>
<comment type="caution">
    <text evidence="24">The sequence shown here is derived from an EMBL/GenBank/DDBJ whole genome shotgun (WGS) entry which is preliminary data.</text>
</comment>
<dbReference type="SUPFAM" id="SSF51110">
    <property type="entry name" value="alpha-D-mannose-specific plant lectins"/>
    <property type="match status" value="1"/>
</dbReference>
<evidence type="ECO:0000256" key="8">
    <source>
        <dbReference type="ARBA" id="ARBA00022741"/>
    </source>
</evidence>
<evidence type="ECO:0000256" key="10">
    <source>
        <dbReference type="ARBA" id="ARBA00022840"/>
    </source>
</evidence>
<feature type="transmembrane region" description="Helical" evidence="20">
    <location>
        <begin position="471"/>
        <end position="497"/>
    </location>
</feature>
<dbReference type="InterPro" id="IPR008271">
    <property type="entry name" value="Ser/Thr_kinase_AS"/>
</dbReference>
<dbReference type="PROSITE" id="PS00107">
    <property type="entry name" value="PROTEIN_KINASE_ATP"/>
    <property type="match status" value="1"/>
</dbReference>
<evidence type="ECO:0000256" key="2">
    <source>
        <dbReference type="ARBA" id="ARBA00022527"/>
    </source>
</evidence>
<evidence type="ECO:0000256" key="9">
    <source>
        <dbReference type="ARBA" id="ARBA00022777"/>
    </source>
</evidence>
<comment type="similarity">
    <text evidence="18">Belongs to the protein kinase superfamily. Ser/Thr protein kinase family.</text>
</comment>
<proteinExistence type="inferred from homology"/>
<dbReference type="SUPFAM" id="SSF56112">
    <property type="entry name" value="Protein kinase-like (PK-like)"/>
    <property type="match status" value="1"/>
</dbReference>
<accession>A0AAN7FDW3</accession>
<feature type="domain" description="Bulb-type lectin" evidence="23">
    <location>
        <begin position="36"/>
        <end position="152"/>
    </location>
</feature>
<keyword evidence="10 18" id="KW-0067">ATP-binding</keyword>
<keyword evidence="2 18" id="KW-0723">Serine/threonine-protein kinase</keyword>
<dbReference type="GO" id="GO:0004674">
    <property type="term" value="F:protein serine/threonine kinase activity"/>
    <property type="evidence" value="ECO:0007669"/>
    <property type="project" value="UniProtKB-KW"/>
</dbReference>
<evidence type="ECO:0000256" key="19">
    <source>
        <dbReference type="PROSITE-ProRule" id="PRU10141"/>
    </source>
</evidence>
<keyword evidence="5 20" id="KW-0812">Transmembrane</keyword>
<organism evidence="24 25">
    <name type="scientific">Quercus rubra</name>
    <name type="common">Northern red oak</name>
    <name type="synonym">Quercus borealis</name>
    <dbReference type="NCBI Taxonomy" id="3512"/>
    <lineage>
        <taxon>Eukaryota</taxon>
        <taxon>Viridiplantae</taxon>
        <taxon>Streptophyta</taxon>
        <taxon>Embryophyta</taxon>
        <taxon>Tracheophyta</taxon>
        <taxon>Spermatophyta</taxon>
        <taxon>Magnoliopsida</taxon>
        <taxon>eudicotyledons</taxon>
        <taxon>Gunneridae</taxon>
        <taxon>Pentapetalae</taxon>
        <taxon>rosids</taxon>
        <taxon>fabids</taxon>
        <taxon>Fagales</taxon>
        <taxon>Fagaceae</taxon>
        <taxon>Quercus</taxon>
    </lineage>
</organism>
<keyword evidence="6 21" id="KW-0732">Signal</keyword>
<dbReference type="InterPro" id="IPR017441">
    <property type="entry name" value="Protein_kinase_ATP_BS"/>
</dbReference>
<dbReference type="Gene3D" id="2.90.10.10">
    <property type="entry name" value="Bulb-type lectin domain"/>
    <property type="match status" value="1"/>
</dbReference>
<evidence type="ECO:0000313" key="25">
    <source>
        <dbReference type="Proteomes" id="UP001324115"/>
    </source>
</evidence>
<feature type="domain" description="Protein kinase" evidence="22">
    <location>
        <begin position="531"/>
        <end position="813"/>
    </location>
</feature>
<dbReference type="Proteomes" id="UP001324115">
    <property type="component" value="Unassembled WGS sequence"/>
</dbReference>
<evidence type="ECO:0000256" key="3">
    <source>
        <dbReference type="ARBA" id="ARBA00022536"/>
    </source>
</evidence>
<keyword evidence="3" id="KW-0245">EGF-like domain</keyword>
<evidence type="ECO:0000259" key="23">
    <source>
        <dbReference type="PROSITE" id="PS50927"/>
    </source>
</evidence>
<feature type="chain" id="PRO_5042864114" description="Receptor-like serine/threonine-protein kinase" evidence="21">
    <location>
        <begin position="26"/>
        <end position="834"/>
    </location>
</feature>
<dbReference type="FunFam" id="1.10.510.10:FF:000237">
    <property type="entry name" value="G-type lectin S-receptor-like serine/threonine-protein kinase"/>
    <property type="match status" value="1"/>
</dbReference>
<evidence type="ECO:0000256" key="18">
    <source>
        <dbReference type="PIRNR" id="PIRNR000641"/>
    </source>
</evidence>
<dbReference type="GO" id="GO:0005524">
    <property type="term" value="F:ATP binding"/>
    <property type="evidence" value="ECO:0007669"/>
    <property type="project" value="UniProtKB-UniRule"/>
</dbReference>
<dbReference type="Gene3D" id="3.30.200.20">
    <property type="entry name" value="Phosphorylase Kinase, domain 1"/>
    <property type="match status" value="1"/>
</dbReference>
<evidence type="ECO:0000256" key="6">
    <source>
        <dbReference type="ARBA" id="ARBA00022729"/>
    </source>
</evidence>
<name>A0AAN7FDW3_QUERU</name>
<keyword evidence="12 20" id="KW-0472">Membrane</keyword>
<evidence type="ECO:0000256" key="15">
    <source>
        <dbReference type="ARBA" id="ARBA00023180"/>
    </source>
</evidence>
<keyword evidence="15" id="KW-0325">Glycoprotein</keyword>
<dbReference type="Pfam" id="PF01453">
    <property type="entry name" value="B_lectin"/>
    <property type="match status" value="1"/>
</dbReference>
<dbReference type="InterPro" id="IPR024171">
    <property type="entry name" value="SRK-like_kinase"/>
</dbReference>
<dbReference type="PROSITE" id="PS50011">
    <property type="entry name" value="PROTEIN_KINASE_DOM"/>
    <property type="match status" value="1"/>
</dbReference>
<keyword evidence="25" id="KW-1185">Reference proteome</keyword>
<keyword evidence="11 20" id="KW-1133">Transmembrane helix</keyword>
<dbReference type="EC" id="2.7.11.1" evidence="18"/>
<evidence type="ECO:0000256" key="7">
    <source>
        <dbReference type="ARBA" id="ARBA00022734"/>
    </source>
</evidence>
<evidence type="ECO:0000256" key="20">
    <source>
        <dbReference type="SAM" id="Phobius"/>
    </source>
</evidence>
<dbReference type="FunFam" id="3.30.200.20:FF:000059">
    <property type="entry name" value="S-receptor-like serine/threonine-protein kinase"/>
    <property type="match status" value="1"/>
</dbReference>
<reference evidence="24 25" key="1">
    <citation type="journal article" date="2023" name="G3 (Bethesda)">
        <title>A haplotype-resolved chromosome-scale genome for Quercus rubra L. provides insights into the genetics of adaptive traits for red oak species.</title>
        <authorList>
            <person name="Kapoor B."/>
            <person name="Jenkins J."/>
            <person name="Schmutz J."/>
            <person name="Zhebentyayeva T."/>
            <person name="Kuelheim C."/>
            <person name="Coggeshall M."/>
            <person name="Heim C."/>
            <person name="Lasky J.R."/>
            <person name="Leites L."/>
            <person name="Islam-Faridi N."/>
            <person name="Romero-Severson J."/>
            <person name="DeLeo V.L."/>
            <person name="Lucas S.M."/>
            <person name="Lazic D."/>
            <person name="Gailing O."/>
            <person name="Carlson J."/>
            <person name="Staton M."/>
        </authorList>
    </citation>
    <scope>NUCLEOTIDE SEQUENCE [LARGE SCALE GENOMIC DNA]</scope>
    <source>
        <strain evidence="24">Pseudo-F2</strain>
    </source>
</reference>
<protein>
    <recommendedName>
        <fullName evidence="18">Receptor-like serine/threonine-protein kinase</fullName>
        <ecNumber evidence="18">2.7.11.1</ecNumber>
    </recommendedName>
</protein>
<dbReference type="InterPro" id="IPR001480">
    <property type="entry name" value="Bulb-type_lectin_dom"/>
</dbReference>
<evidence type="ECO:0000256" key="14">
    <source>
        <dbReference type="ARBA" id="ARBA00023170"/>
    </source>
</evidence>
<comment type="catalytic activity">
    <reaction evidence="17 18">
        <text>L-seryl-[protein] + ATP = O-phospho-L-seryl-[protein] + ADP + H(+)</text>
        <dbReference type="Rhea" id="RHEA:17989"/>
        <dbReference type="Rhea" id="RHEA-COMP:9863"/>
        <dbReference type="Rhea" id="RHEA-COMP:11604"/>
        <dbReference type="ChEBI" id="CHEBI:15378"/>
        <dbReference type="ChEBI" id="CHEBI:29999"/>
        <dbReference type="ChEBI" id="CHEBI:30616"/>
        <dbReference type="ChEBI" id="CHEBI:83421"/>
        <dbReference type="ChEBI" id="CHEBI:456216"/>
        <dbReference type="EC" id="2.7.11.1"/>
    </reaction>
</comment>
<dbReference type="SMART" id="SM00220">
    <property type="entry name" value="S_TKc"/>
    <property type="match status" value="1"/>
</dbReference>
<keyword evidence="7" id="KW-0430">Lectin</keyword>
<evidence type="ECO:0000256" key="13">
    <source>
        <dbReference type="ARBA" id="ARBA00023157"/>
    </source>
</evidence>
<evidence type="ECO:0000256" key="21">
    <source>
        <dbReference type="SAM" id="SignalP"/>
    </source>
</evidence>
<keyword evidence="9 18" id="KW-0418">Kinase</keyword>
<dbReference type="FunFam" id="2.90.10.10:FF:000013">
    <property type="entry name" value="G-type lectin S-receptor-like serine/threonine-protein kinase LECRK1"/>
    <property type="match status" value="1"/>
</dbReference>
<feature type="binding site" evidence="19">
    <location>
        <position position="562"/>
    </location>
    <ligand>
        <name>ATP</name>
        <dbReference type="ChEBI" id="CHEBI:30616"/>
    </ligand>
</feature>
<dbReference type="CDD" id="cd00028">
    <property type="entry name" value="B_lectin"/>
    <property type="match status" value="1"/>
</dbReference>
<dbReference type="PROSITE" id="PS00108">
    <property type="entry name" value="PROTEIN_KINASE_ST"/>
    <property type="match status" value="1"/>
</dbReference>
<keyword evidence="8 18" id="KW-0547">Nucleotide-binding</keyword>
<dbReference type="InterPro" id="IPR011009">
    <property type="entry name" value="Kinase-like_dom_sf"/>
</dbReference>
<dbReference type="CDD" id="cd14066">
    <property type="entry name" value="STKc_IRAK"/>
    <property type="match status" value="1"/>
</dbReference>
<dbReference type="PANTHER" id="PTHR47976:SF105">
    <property type="entry name" value="RECEPTOR-LIKE SERINE_THREONINE-PROTEIN KINASE"/>
    <property type="match status" value="1"/>
</dbReference>
<evidence type="ECO:0000256" key="5">
    <source>
        <dbReference type="ARBA" id="ARBA00022692"/>
    </source>
</evidence>
<evidence type="ECO:0000256" key="17">
    <source>
        <dbReference type="ARBA" id="ARBA00048679"/>
    </source>
</evidence>
<keyword evidence="14" id="KW-0675">Receptor</keyword>
<dbReference type="PANTHER" id="PTHR47976">
    <property type="entry name" value="G-TYPE LECTIN S-RECEPTOR-LIKE SERINE/THREONINE-PROTEIN KINASE SD2-5"/>
    <property type="match status" value="1"/>
</dbReference>
<dbReference type="InterPro" id="IPR000719">
    <property type="entry name" value="Prot_kinase_dom"/>
</dbReference>
<dbReference type="GO" id="GO:0030246">
    <property type="term" value="F:carbohydrate binding"/>
    <property type="evidence" value="ECO:0007669"/>
    <property type="project" value="UniProtKB-KW"/>
</dbReference>